<gene>
    <name evidence="1" type="ORF">MtrunA17_Chr7g0217501</name>
</gene>
<evidence type="ECO:0000313" key="1">
    <source>
        <dbReference type="EMBL" id="RHN44263.1"/>
    </source>
</evidence>
<protein>
    <submittedName>
        <fullName evidence="1">Uncharacterized protein</fullName>
    </submittedName>
</protein>
<name>A0A396GUS0_MEDTR</name>
<reference evidence="2" key="1">
    <citation type="journal article" date="2018" name="Nat. Plants">
        <title>Whole-genome landscape of Medicago truncatula symbiotic genes.</title>
        <authorList>
            <person name="Pecrix Y."/>
            <person name="Staton S.E."/>
            <person name="Sallet E."/>
            <person name="Lelandais-Briere C."/>
            <person name="Moreau S."/>
            <person name="Carrere S."/>
            <person name="Blein T."/>
            <person name="Jardinaud M.F."/>
            <person name="Latrasse D."/>
            <person name="Zouine M."/>
            <person name="Zahm M."/>
            <person name="Kreplak J."/>
            <person name="Mayjonade B."/>
            <person name="Satge C."/>
            <person name="Perez M."/>
            <person name="Cauet S."/>
            <person name="Marande W."/>
            <person name="Chantry-Darmon C."/>
            <person name="Lopez-Roques C."/>
            <person name="Bouchez O."/>
            <person name="Berard A."/>
            <person name="Debelle F."/>
            <person name="Munos S."/>
            <person name="Bendahmane A."/>
            <person name="Berges H."/>
            <person name="Niebel A."/>
            <person name="Buitink J."/>
            <person name="Frugier F."/>
            <person name="Benhamed M."/>
            <person name="Crespi M."/>
            <person name="Gouzy J."/>
            <person name="Gamas P."/>
        </authorList>
    </citation>
    <scope>NUCLEOTIDE SEQUENCE [LARGE SCALE GENOMIC DNA]</scope>
    <source>
        <strain evidence="2">cv. Jemalong A17</strain>
    </source>
</reference>
<dbReference type="Proteomes" id="UP000265566">
    <property type="component" value="Chromosome 7"/>
</dbReference>
<dbReference type="EMBL" id="PSQE01000007">
    <property type="protein sequence ID" value="RHN44263.1"/>
    <property type="molecule type" value="Genomic_DNA"/>
</dbReference>
<evidence type="ECO:0000313" key="2">
    <source>
        <dbReference type="Proteomes" id="UP000265566"/>
    </source>
</evidence>
<dbReference type="Gramene" id="rna38361">
    <property type="protein sequence ID" value="RHN44263.1"/>
    <property type="gene ID" value="gene38361"/>
</dbReference>
<proteinExistence type="predicted"/>
<accession>A0A396GUS0</accession>
<organism evidence="1 2">
    <name type="scientific">Medicago truncatula</name>
    <name type="common">Barrel medic</name>
    <name type="synonym">Medicago tribuloides</name>
    <dbReference type="NCBI Taxonomy" id="3880"/>
    <lineage>
        <taxon>Eukaryota</taxon>
        <taxon>Viridiplantae</taxon>
        <taxon>Streptophyta</taxon>
        <taxon>Embryophyta</taxon>
        <taxon>Tracheophyta</taxon>
        <taxon>Spermatophyta</taxon>
        <taxon>Magnoliopsida</taxon>
        <taxon>eudicotyledons</taxon>
        <taxon>Gunneridae</taxon>
        <taxon>Pentapetalae</taxon>
        <taxon>rosids</taxon>
        <taxon>fabids</taxon>
        <taxon>Fabales</taxon>
        <taxon>Fabaceae</taxon>
        <taxon>Papilionoideae</taxon>
        <taxon>50 kb inversion clade</taxon>
        <taxon>NPAAA clade</taxon>
        <taxon>Hologalegina</taxon>
        <taxon>IRL clade</taxon>
        <taxon>Trifolieae</taxon>
        <taxon>Medicago</taxon>
    </lineage>
</organism>
<comment type="caution">
    <text evidence="1">The sequence shown here is derived from an EMBL/GenBank/DDBJ whole genome shotgun (WGS) entry which is preliminary data.</text>
</comment>
<dbReference type="AlphaFoldDB" id="A0A396GUS0"/>
<sequence>MLEWEELVKPLWQQSYVRMIEQVMGKFREKFLSPFHKRNS</sequence>